<dbReference type="STRING" id="1081105.A0A167D8N3"/>
<gene>
    <name evidence="1" type="ORF">NOR_04924</name>
</gene>
<dbReference type="Gene3D" id="3.20.170.20">
    <property type="entry name" value="Protein of unknown function DUF952"/>
    <property type="match status" value="1"/>
</dbReference>
<reference evidence="1 2" key="1">
    <citation type="journal article" date="2016" name="Genome Biol. Evol.">
        <title>Divergent and convergent evolution of fungal pathogenicity.</title>
        <authorList>
            <person name="Shang Y."/>
            <person name="Xiao G."/>
            <person name="Zheng P."/>
            <person name="Cen K."/>
            <person name="Zhan S."/>
            <person name="Wang C."/>
        </authorList>
    </citation>
    <scope>NUCLEOTIDE SEQUENCE [LARGE SCALE GENOMIC DNA]</scope>
    <source>
        <strain evidence="1 2">RCEF 4871</strain>
    </source>
</reference>
<accession>A0A167D8N3</accession>
<dbReference type="PANTHER" id="PTHR34129:SF1">
    <property type="entry name" value="DUF952 DOMAIN-CONTAINING PROTEIN"/>
    <property type="match status" value="1"/>
</dbReference>
<dbReference type="PANTHER" id="PTHR34129">
    <property type="entry name" value="BLR1139 PROTEIN"/>
    <property type="match status" value="1"/>
</dbReference>
<name>A0A167D8N3_METRR</name>
<comment type="caution">
    <text evidence="1">The sequence shown here is derived from an EMBL/GenBank/DDBJ whole genome shotgun (WGS) entry which is preliminary data.</text>
</comment>
<dbReference type="OrthoDB" id="3335358at2759"/>
<dbReference type="Proteomes" id="UP000243498">
    <property type="component" value="Unassembled WGS sequence"/>
</dbReference>
<dbReference type="AlphaFoldDB" id="A0A167D8N3"/>
<sequence length="117" mass="13256">MSAESPPKYVYKIVPSGPPEPIPPEFPLSELDKQDGFIHLSTGQQTPLTCDRFFSGASTLWVFKFQLDRFADPIRWEGGFPHLYGNFGGKDVLSVQKFDKDNVKTWAEVMSISSWLE</sequence>
<organism evidence="1 2">
    <name type="scientific">Metarhizium rileyi (strain RCEF 4871)</name>
    <name type="common">Nomuraea rileyi</name>
    <dbReference type="NCBI Taxonomy" id="1649241"/>
    <lineage>
        <taxon>Eukaryota</taxon>
        <taxon>Fungi</taxon>
        <taxon>Dikarya</taxon>
        <taxon>Ascomycota</taxon>
        <taxon>Pezizomycotina</taxon>
        <taxon>Sordariomycetes</taxon>
        <taxon>Hypocreomycetidae</taxon>
        <taxon>Hypocreales</taxon>
        <taxon>Clavicipitaceae</taxon>
        <taxon>Metarhizium</taxon>
    </lineage>
</organism>
<evidence type="ECO:0000313" key="2">
    <source>
        <dbReference type="Proteomes" id="UP000243498"/>
    </source>
</evidence>
<dbReference type="InterPro" id="IPR009297">
    <property type="entry name" value="DUF952"/>
</dbReference>
<dbReference type="SUPFAM" id="SSF56399">
    <property type="entry name" value="ADP-ribosylation"/>
    <property type="match status" value="1"/>
</dbReference>
<dbReference type="OMA" id="NDEGWDK"/>
<keyword evidence="2" id="KW-1185">Reference proteome</keyword>
<evidence type="ECO:0000313" key="1">
    <source>
        <dbReference type="EMBL" id="OAA42075.1"/>
    </source>
</evidence>
<dbReference type="Pfam" id="PF06108">
    <property type="entry name" value="DUF952"/>
    <property type="match status" value="1"/>
</dbReference>
<proteinExistence type="predicted"/>
<protein>
    <recommendedName>
        <fullName evidence="3">DUF952 domain protein</fullName>
    </recommendedName>
</protein>
<evidence type="ECO:0008006" key="3">
    <source>
        <dbReference type="Google" id="ProtNLM"/>
    </source>
</evidence>
<dbReference type="EMBL" id="AZHC01000014">
    <property type="protein sequence ID" value="OAA42075.1"/>
    <property type="molecule type" value="Genomic_DNA"/>
</dbReference>